<feature type="DNA-binding region" description="H-T-H motif" evidence="2">
    <location>
        <begin position="31"/>
        <end position="50"/>
    </location>
</feature>
<evidence type="ECO:0000256" key="1">
    <source>
        <dbReference type="ARBA" id="ARBA00023125"/>
    </source>
</evidence>
<dbReference type="Proteomes" id="UP000615455">
    <property type="component" value="Unassembled WGS sequence"/>
</dbReference>
<gene>
    <name evidence="5" type="ORF">GCM10008018_65230</name>
</gene>
<keyword evidence="3" id="KW-0472">Membrane</keyword>
<dbReference type="Gene3D" id="1.10.357.10">
    <property type="entry name" value="Tetracycline Repressor, domain 2"/>
    <property type="match status" value="1"/>
</dbReference>
<dbReference type="InterPro" id="IPR001647">
    <property type="entry name" value="HTH_TetR"/>
</dbReference>
<dbReference type="RefSeq" id="WP_189019777.1">
    <property type="nucleotide sequence ID" value="NZ_BMHE01000061.1"/>
</dbReference>
<comment type="caution">
    <text evidence="5">The sequence shown here is derived from an EMBL/GenBank/DDBJ whole genome shotgun (WGS) entry which is preliminary data.</text>
</comment>
<keyword evidence="1 2" id="KW-0238">DNA-binding</keyword>
<dbReference type="EMBL" id="BMHE01000061">
    <property type="protein sequence ID" value="GGA10913.1"/>
    <property type="molecule type" value="Genomic_DNA"/>
</dbReference>
<organism evidence="5 6">
    <name type="scientific">Paenibacillus marchantiophytorum</name>
    <dbReference type="NCBI Taxonomy" id="1619310"/>
    <lineage>
        <taxon>Bacteria</taxon>
        <taxon>Bacillati</taxon>
        <taxon>Bacillota</taxon>
        <taxon>Bacilli</taxon>
        <taxon>Bacillales</taxon>
        <taxon>Paenibacillaceae</taxon>
        <taxon>Paenibacillus</taxon>
    </lineage>
</organism>
<accession>A0ABQ1FGT6</accession>
<dbReference type="SUPFAM" id="SSF46689">
    <property type="entry name" value="Homeodomain-like"/>
    <property type="match status" value="1"/>
</dbReference>
<dbReference type="Pfam" id="PF00440">
    <property type="entry name" value="TetR_N"/>
    <property type="match status" value="1"/>
</dbReference>
<keyword evidence="6" id="KW-1185">Reference proteome</keyword>
<evidence type="ECO:0000259" key="4">
    <source>
        <dbReference type="PROSITE" id="PS50977"/>
    </source>
</evidence>
<evidence type="ECO:0000313" key="5">
    <source>
        <dbReference type="EMBL" id="GGA10913.1"/>
    </source>
</evidence>
<reference evidence="6" key="1">
    <citation type="journal article" date="2019" name="Int. J. Syst. Evol. Microbiol.">
        <title>The Global Catalogue of Microorganisms (GCM) 10K type strain sequencing project: providing services to taxonomists for standard genome sequencing and annotation.</title>
        <authorList>
            <consortium name="The Broad Institute Genomics Platform"/>
            <consortium name="The Broad Institute Genome Sequencing Center for Infectious Disease"/>
            <person name="Wu L."/>
            <person name="Ma J."/>
        </authorList>
    </citation>
    <scope>NUCLEOTIDE SEQUENCE [LARGE SCALE GENOMIC DNA]</scope>
    <source>
        <strain evidence="6">CGMCC 1.15043</strain>
    </source>
</reference>
<evidence type="ECO:0000256" key="3">
    <source>
        <dbReference type="SAM" id="Phobius"/>
    </source>
</evidence>
<evidence type="ECO:0000256" key="2">
    <source>
        <dbReference type="PROSITE-ProRule" id="PRU00335"/>
    </source>
</evidence>
<keyword evidence="3" id="KW-0812">Transmembrane</keyword>
<dbReference type="PROSITE" id="PS50977">
    <property type="entry name" value="HTH_TETR_2"/>
    <property type="match status" value="1"/>
</dbReference>
<name>A0ABQ1FGT6_9BACL</name>
<dbReference type="InterPro" id="IPR009057">
    <property type="entry name" value="Homeodomain-like_sf"/>
</dbReference>
<feature type="transmembrane region" description="Helical" evidence="3">
    <location>
        <begin position="173"/>
        <end position="192"/>
    </location>
</feature>
<protein>
    <recommendedName>
        <fullName evidence="4">HTH tetR-type domain-containing protein</fullName>
    </recommendedName>
</protein>
<feature type="domain" description="HTH tetR-type" evidence="4">
    <location>
        <begin position="8"/>
        <end position="68"/>
    </location>
</feature>
<proteinExistence type="predicted"/>
<keyword evidence="3" id="KW-1133">Transmembrane helix</keyword>
<sequence length="216" mass="24483">MPKVGMEPKRRAEVINATLICISKYGIEGMTLDKVAEHASCSKGVVTYYFKNKESLIIEAFKSFLIYYGKKINDEIQQTMTPNEMIELTLKHILPPNNHVQGTINVSDLDGIENMFIPHEDQAKLFLHFFSRAVLDQKLQEVVAAVYQEEIYGIARIFDYGNKLGSMKVDDSISAAYGLLSMVVGLSFFRVANIQPMNQGDNRYIGEDYVQRLIKS</sequence>
<evidence type="ECO:0000313" key="6">
    <source>
        <dbReference type="Proteomes" id="UP000615455"/>
    </source>
</evidence>